<proteinExistence type="predicted"/>
<dbReference type="AlphaFoldDB" id="A0A485BL59"/>
<evidence type="ECO:0000313" key="3">
    <source>
        <dbReference type="EMBL" id="VFS69429.1"/>
    </source>
</evidence>
<feature type="domain" description="Ketosynthase family 3 (KS3)" evidence="2">
    <location>
        <begin position="1"/>
        <end position="146"/>
    </location>
</feature>
<gene>
    <name evidence="3" type="primary">fabF_3</name>
    <name evidence="3" type="ORF">NCTC12998_03523</name>
</gene>
<name>A0A485BL59_RAOPL</name>
<dbReference type="Pfam" id="PF02801">
    <property type="entry name" value="Ketoacyl-synt_C"/>
    <property type="match status" value="1"/>
</dbReference>
<dbReference type="SUPFAM" id="SSF53901">
    <property type="entry name" value="Thiolase-like"/>
    <property type="match status" value="1"/>
</dbReference>
<keyword evidence="1 3" id="KW-0808">Transferase</keyword>
<dbReference type="GO" id="GO:0004315">
    <property type="term" value="F:3-oxoacyl-[acyl-carrier-protein] synthase activity"/>
    <property type="evidence" value="ECO:0007669"/>
    <property type="project" value="UniProtKB-EC"/>
</dbReference>
<evidence type="ECO:0000313" key="4">
    <source>
        <dbReference type="Proteomes" id="UP000345637"/>
    </source>
</evidence>
<protein>
    <submittedName>
        <fullName evidence="3">3-oxoacyl-[acyl-carrier-protein] synthase 2</fullName>
        <ecNumber evidence="3">2.3.1.179</ecNumber>
    </submittedName>
</protein>
<dbReference type="EC" id="2.3.1.179" evidence="3"/>
<dbReference type="InterPro" id="IPR020841">
    <property type="entry name" value="PKS_Beta-ketoAc_synthase_dom"/>
</dbReference>
<dbReference type="PANTHER" id="PTHR11712">
    <property type="entry name" value="POLYKETIDE SYNTHASE-RELATED"/>
    <property type="match status" value="1"/>
</dbReference>
<evidence type="ECO:0000256" key="1">
    <source>
        <dbReference type="ARBA" id="ARBA00022679"/>
    </source>
</evidence>
<accession>A0A485BL59</accession>
<organism evidence="3 4">
    <name type="scientific">Raoultella planticola</name>
    <name type="common">Klebsiella planticola</name>
    <dbReference type="NCBI Taxonomy" id="575"/>
    <lineage>
        <taxon>Bacteria</taxon>
        <taxon>Pseudomonadati</taxon>
        <taxon>Pseudomonadota</taxon>
        <taxon>Gammaproteobacteria</taxon>
        <taxon>Enterobacterales</taxon>
        <taxon>Enterobacteriaceae</taxon>
        <taxon>Klebsiella/Raoultella group</taxon>
        <taxon>Raoultella</taxon>
    </lineage>
</organism>
<dbReference type="PROSITE" id="PS52004">
    <property type="entry name" value="KS3_2"/>
    <property type="match status" value="1"/>
</dbReference>
<dbReference type="InterPro" id="IPR000794">
    <property type="entry name" value="Beta-ketoacyl_synthase"/>
</dbReference>
<dbReference type="Gene3D" id="3.40.47.10">
    <property type="match status" value="1"/>
</dbReference>
<evidence type="ECO:0000259" key="2">
    <source>
        <dbReference type="PROSITE" id="PS52004"/>
    </source>
</evidence>
<dbReference type="PANTHER" id="PTHR11712:SF325">
    <property type="entry name" value="3-OXOACYL-(ACYL-CARRIER-PROTEIN) SYNTHASE II FABF"/>
    <property type="match status" value="1"/>
</dbReference>
<dbReference type="GO" id="GO:0005829">
    <property type="term" value="C:cytosol"/>
    <property type="evidence" value="ECO:0007669"/>
    <property type="project" value="TreeGrafter"/>
</dbReference>
<keyword evidence="3" id="KW-0012">Acyltransferase</keyword>
<dbReference type="EMBL" id="CAADJE010000024">
    <property type="protein sequence ID" value="VFS69429.1"/>
    <property type="molecule type" value="Genomic_DNA"/>
</dbReference>
<sequence length="146" mass="15787">MPKPEGATIYGEIIGFATNCDAAHITQPQRETMQICMEQSLRMAGLSAEDIGYISAHGTATDRGDIAESQASAAVFGDRVPISSLKSYFGHTLGACGALEAWMSLHMMREGWFAPTLQPAPSGPTVRRAGLHYGREPADRLRIYSE</sequence>
<dbReference type="InterPro" id="IPR014031">
    <property type="entry name" value="Ketoacyl_synth_C"/>
</dbReference>
<dbReference type="GO" id="GO:0006633">
    <property type="term" value="P:fatty acid biosynthetic process"/>
    <property type="evidence" value="ECO:0007669"/>
    <property type="project" value="TreeGrafter"/>
</dbReference>
<reference evidence="3 4" key="1">
    <citation type="submission" date="2019-03" db="EMBL/GenBank/DDBJ databases">
        <authorList>
            <consortium name="Pathogen Informatics"/>
        </authorList>
    </citation>
    <scope>NUCLEOTIDE SEQUENCE [LARGE SCALE GENOMIC DNA]</scope>
    <source>
        <strain evidence="3 4">NCTC12998</strain>
    </source>
</reference>
<dbReference type="InterPro" id="IPR016039">
    <property type="entry name" value="Thiolase-like"/>
</dbReference>
<dbReference type="Proteomes" id="UP000345637">
    <property type="component" value="Unassembled WGS sequence"/>
</dbReference>